<accession>A0A7C1FI06</accession>
<reference evidence="4" key="1">
    <citation type="journal article" date="2020" name="mSystems">
        <title>Genome- and Community-Level Interaction Insights into Carbon Utilization and Element Cycling Functions of Hydrothermarchaeota in Hydrothermal Sediment.</title>
        <authorList>
            <person name="Zhou Z."/>
            <person name="Liu Y."/>
            <person name="Xu W."/>
            <person name="Pan J."/>
            <person name="Luo Z.H."/>
            <person name="Li M."/>
        </authorList>
    </citation>
    <scope>NUCLEOTIDE SEQUENCE [LARGE SCALE GENOMIC DNA]</scope>
    <source>
        <strain evidence="4">SpSt-289</strain>
    </source>
</reference>
<comment type="subcellular location">
    <subcellularLocation>
        <location evidence="1">Cell envelope</location>
    </subcellularLocation>
</comment>
<name>A0A7C1FI06_9CHLR</name>
<dbReference type="InterPro" id="IPR025997">
    <property type="entry name" value="SBP_2_dom"/>
</dbReference>
<proteinExistence type="predicted"/>
<dbReference type="InterPro" id="IPR050555">
    <property type="entry name" value="Bact_Solute-Bind_Prot2"/>
</dbReference>
<dbReference type="AlphaFoldDB" id="A0A7C1FI06"/>
<feature type="domain" description="Periplasmic binding protein" evidence="3">
    <location>
        <begin position="49"/>
        <end position="359"/>
    </location>
</feature>
<dbReference type="SUPFAM" id="SSF53822">
    <property type="entry name" value="Periplasmic binding protein-like I"/>
    <property type="match status" value="1"/>
</dbReference>
<evidence type="ECO:0000313" key="4">
    <source>
        <dbReference type="EMBL" id="HDX30954.1"/>
    </source>
</evidence>
<dbReference type="CDD" id="cd01536">
    <property type="entry name" value="PBP1_ABC_sugar_binding-like"/>
    <property type="match status" value="1"/>
</dbReference>
<gene>
    <name evidence="4" type="ORF">ENQ20_05605</name>
</gene>
<dbReference type="InterPro" id="IPR028082">
    <property type="entry name" value="Peripla_BP_I"/>
</dbReference>
<evidence type="ECO:0000256" key="2">
    <source>
        <dbReference type="ARBA" id="ARBA00022729"/>
    </source>
</evidence>
<dbReference type="GO" id="GO:0030288">
    <property type="term" value="C:outer membrane-bounded periplasmic space"/>
    <property type="evidence" value="ECO:0007669"/>
    <property type="project" value="TreeGrafter"/>
</dbReference>
<dbReference type="PANTHER" id="PTHR30036">
    <property type="entry name" value="D-XYLOSE-BINDING PERIPLASMIC PROTEIN"/>
    <property type="match status" value="1"/>
</dbReference>
<dbReference type="PANTHER" id="PTHR30036:SF1">
    <property type="entry name" value="D-XYLOSE-BINDING PERIPLASMIC PROTEIN"/>
    <property type="match status" value="1"/>
</dbReference>
<dbReference type="Gene3D" id="3.40.50.2300">
    <property type="match status" value="2"/>
</dbReference>
<dbReference type="Pfam" id="PF13407">
    <property type="entry name" value="Peripla_BP_4"/>
    <property type="match status" value="1"/>
</dbReference>
<keyword evidence="2" id="KW-0732">Signal</keyword>
<evidence type="ECO:0000256" key="1">
    <source>
        <dbReference type="ARBA" id="ARBA00004196"/>
    </source>
</evidence>
<dbReference type="PROSITE" id="PS51257">
    <property type="entry name" value="PROKAR_LIPOPROTEIN"/>
    <property type="match status" value="1"/>
</dbReference>
<organism evidence="4">
    <name type="scientific">Caldilinea aerophila</name>
    <dbReference type="NCBI Taxonomy" id="133453"/>
    <lineage>
        <taxon>Bacteria</taxon>
        <taxon>Bacillati</taxon>
        <taxon>Chloroflexota</taxon>
        <taxon>Caldilineae</taxon>
        <taxon>Caldilineales</taxon>
        <taxon>Caldilineaceae</taxon>
        <taxon>Caldilinea</taxon>
    </lineage>
</organism>
<protein>
    <submittedName>
        <fullName evidence="4">Sugar ABC transporter substrate-binding protein</fullName>
    </submittedName>
</protein>
<evidence type="ECO:0000259" key="3">
    <source>
        <dbReference type="Pfam" id="PF13407"/>
    </source>
</evidence>
<dbReference type="GO" id="GO:0030246">
    <property type="term" value="F:carbohydrate binding"/>
    <property type="evidence" value="ECO:0007669"/>
    <property type="project" value="TreeGrafter"/>
</dbReference>
<dbReference type="EMBL" id="DSMG01000062">
    <property type="protein sequence ID" value="HDX30954.1"/>
    <property type="molecule type" value="Genomic_DNA"/>
</dbReference>
<sequence>MSRRTHFPVALVIVIAILGVLVSACAPVAPAPVSPPTAKPRWEEPITIGWTPPDITGVFKTATDFFEKSAQDANAHGFNVQVIAQSPPTHIAFADQVAIIEDYIQRGVDVIAISPIEVEVIKPAVQKANERGIPVIIVNLLEPIAGLDIASYIGFDNTIAAEVTAYSLLDYFGGPGVLGTGRAVEVTSDQYLDIEFWRNLYTDLPEEEKDQIKARGAIIEGVAGGFFSQARLNGFYNVVNQFPGIEIVGVPCAADWNREKGIKCAEDFLTANPTGLDFIWAASNEMGLGAMLAAEAVDRLELATEGPVLGDTKVAIFTNDVTPESVDRIAEGKIVAETTHGFADWGWFGTYFAVRLACGLDVPQIYDIRPRIAYIENARQFYPDPVLPELDWEDVKARCQ</sequence>
<comment type="caution">
    <text evidence="4">The sequence shown here is derived from an EMBL/GenBank/DDBJ whole genome shotgun (WGS) entry which is preliminary data.</text>
</comment>